<protein>
    <submittedName>
        <fullName evidence="1">Uncharacterized protein</fullName>
    </submittedName>
</protein>
<reference evidence="1" key="1">
    <citation type="submission" date="2023-04" db="EMBL/GenBank/DDBJ databases">
        <title>Draft Genome sequencing of Naganishia species isolated from polar environments using Oxford Nanopore Technology.</title>
        <authorList>
            <person name="Leo P."/>
            <person name="Venkateswaran K."/>
        </authorList>
    </citation>
    <scope>NUCLEOTIDE SEQUENCE</scope>
    <source>
        <strain evidence="1">MNA-CCFEE 5423</strain>
    </source>
</reference>
<dbReference type="EMBL" id="JASBWT010000002">
    <property type="protein sequence ID" value="KAJ9107358.1"/>
    <property type="molecule type" value="Genomic_DNA"/>
</dbReference>
<sequence length="564" mass="62221">MRSALVSIPARTSVFPLGSAAVPTSSPLLRFRNGLNIPSDGEYGLAIVGEGEGRRRLVQTLLSKYRFHPHPPAPGIFPYAYDWGLEPHTQGTTEPIQSPPSIRHLTFSKPSATGEFTDFTARYGALQEEDKDTLLQFFRNSLFPAPKEDAIAAVAAILRIEHLLELPLVALSSGQTRRSRIAAGLLAAPRMLILEDPFAGLDVQSRKEIARMLGRVNSGAVNLKTTSQDARHKEEDGMRLVLSLRGTGTIGLPGYVTHIARVMGGDVEMLGKEEYVDKVKGEEETQHVVPDMGRQAVTQSAESSTQPVVDVQGVSITYGETKVLDNVSWRIHPGQRWHLQGSNGCGKTTLLSLILGHHPKSFSLPAETLSLFSKPRREVATPTLRRRIGHASPEIFAAFPRSMGLSAGEAVGTGYEGVFSRRRMTEAQRARVQRLLEPFVDLLGRRRTPASRSSTKSTLDLIYDTDFSHFPPNQQALLLFLRAIVSRPLLLILDEASQGMDEETWSRCRVLLDQEWAEIAHDAKTATGSEQAVVVVSHWEEEVPWEAGQGRVLRLHEGKVVHQE</sequence>
<dbReference type="Proteomes" id="UP001227268">
    <property type="component" value="Unassembled WGS sequence"/>
</dbReference>
<accession>A0ACC2W7H0</accession>
<keyword evidence="2" id="KW-1185">Reference proteome</keyword>
<organism evidence="1 2">
    <name type="scientific">Naganishia friedmannii</name>
    <dbReference type="NCBI Taxonomy" id="89922"/>
    <lineage>
        <taxon>Eukaryota</taxon>
        <taxon>Fungi</taxon>
        <taxon>Dikarya</taxon>
        <taxon>Basidiomycota</taxon>
        <taxon>Agaricomycotina</taxon>
        <taxon>Tremellomycetes</taxon>
        <taxon>Filobasidiales</taxon>
        <taxon>Filobasidiaceae</taxon>
        <taxon>Naganishia</taxon>
    </lineage>
</organism>
<gene>
    <name evidence="1" type="ORF">QFC21_000808</name>
</gene>
<proteinExistence type="predicted"/>
<evidence type="ECO:0000313" key="2">
    <source>
        <dbReference type="Proteomes" id="UP001227268"/>
    </source>
</evidence>
<evidence type="ECO:0000313" key="1">
    <source>
        <dbReference type="EMBL" id="KAJ9107358.1"/>
    </source>
</evidence>
<name>A0ACC2W7H0_9TREE</name>
<comment type="caution">
    <text evidence="1">The sequence shown here is derived from an EMBL/GenBank/DDBJ whole genome shotgun (WGS) entry which is preliminary data.</text>
</comment>